<evidence type="ECO:0000313" key="1">
    <source>
        <dbReference type="EMBL" id="RCH82996.1"/>
    </source>
</evidence>
<dbReference type="EMBL" id="PJQL01002813">
    <property type="protein sequence ID" value="RCH82996.1"/>
    <property type="molecule type" value="Genomic_DNA"/>
</dbReference>
<dbReference type="OrthoDB" id="2281255at2759"/>
<protein>
    <submittedName>
        <fullName evidence="1">Uncharacterized protein</fullName>
    </submittedName>
</protein>
<evidence type="ECO:0000313" key="2">
    <source>
        <dbReference type="Proteomes" id="UP000252139"/>
    </source>
</evidence>
<dbReference type="AlphaFoldDB" id="A0A367IZ90"/>
<dbReference type="Proteomes" id="UP000252139">
    <property type="component" value="Unassembled WGS sequence"/>
</dbReference>
<comment type="caution">
    <text evidence="1">The sequence shown here is derived from an EMBL/GenBank/DDBJ whole genome shotgun (WGS) entry which is preliminary data.</text>
</comment>
<keyword evidence="2" id="KW-1185">Reference proteome</keyword>
<proteinExistence type="predicted"/>
<name>A0A367IZ90_RHIAZ</name>
<accession>A0A367IZ90</accession>
<organism evidence="1 2">
    <name type="scientific">Rhizopus azygosporus</name>
    <name type="common">Rhizopus microsporus var. azygosporus</name>
    <dbReference type="NCBI Taxonomy" id="86630"/>
    <lineage>
        <taxon>Eukaryota</taxon>
        <taxon>Fungi</taxon>
        <taxon>Fungi incertae sedis</taxon>
        <taxon>Mucoromycota</taxon>
        <taxon>Mucoromycotina</taxon>
        <taxon>Mucoromycetes</taxon>
        <taxon>Mucorales</taxon>
        <taxon>Mucorineae</taxon>
        <taxon>Rhizopodaceae</taxon>
        <taxon>Rhizopus</taxon>
    </lineage>
</organism>
<reference evidence="1 2" key="1">
    <citation type="journal article" date="2018" name="G3 (Bethesda)">
        <title>Phylogenetic and Phylogenomic Definition of Rhizopus Species.</title>
        <authorList>
            <person name="Gryganskyi A.P."/>
            <person name="Golan J."/>
            <person name="Dolatabadi S."/>
            <person name="Mondo S."/>
            <person name="Robb S."/>
            <person name="Idnurm A."/>
            <person name="Muszewska A."/>
            <person name="Steczkiewicz K."/>
            <person name="Masonjones S."/>
            <person name="Liao H.L."/>
            <person name="Gajdeczka M.T."/>
            <person name="Anike F."/>
            <person name="Vuek A."/>
            <person name="Anishchenko I.M."/>
            <person name="Voigt K."/>
            <person name="de Hoog G.S."/>
            <person name="Smith M.E."/>
            <person name="Heitman J."/>
            <person name="Vilgalys R."/>
            <person name="Stajich J.E."/>
        </authorList>
    </citation>
    <scope>NUCLEOTIDE SEQUENCE [LARGE SCALE GENOMIC DNA]</scope>
    <source>
        <strain evidence="1 2">CBS 357.93</strain>
    </source>
</reference>
<gene>
    <name evidence="1" type="ORF">CU097_003944</name>
</gene>
<sequence>MVLEEKITETSRLKCKTIIQEASFEVVYTIAEGKTRPVAVGKQIVEHDPFTSQRYLDTPLSSLTLSSNDFHEVGSTDFVMLAKSSSVNIRLAILDYAGLTTNPEDLLKFIKYTLQ</sequence>